<keyword evidence="1" id="KW-0804">Transcription</keyword>
<feature type="domain" description="ACT" evidence="2">
    <location>
        <begin position="5"/>
        <end position="81"/>
    </location>
</feature>
<dbReference type="STRING" id="294935.ATN88_23745"/>
<sequence length="170" mass="18037">MKQLVITLIGTDRPGLVETLSDTVFQHQGSWQASSLSKLAGKFAGIIQVDIKEEDAPALSTALKSISDLDVLIADAARQPEPDTTTHTLTVTGNDRPGIIQEVTREIAKFGININNLETNAQSAANSGGVIFTADFDLDIANTVSLDAIGEALEGLSDDLIVEFDVNDIS</sequence>
<comment type="caution">
    <text evidence="3">The sequence shown here is derived from an EMBL/GenBank/DDBJ whole genome shotgun (WGS) entry which is preliminary data.</text>
</comment>
<feature type="domain" description="ACT" evidence="2">
    <location>
        <begin position="88"/>
        <end position="167"/>
    </location>
</feature>
<dbReference type="OrthoDB" id="12860at2"/>
<name>A0A135IAU2_9GAMM</name>
<keyword evidence="4" id="KW-1185">Reference proteome</keyword>
<comment type="subcellular location">
    <subcellularLocation>
        <location evidence="1">Cytoplasm</location>
    </subcellularLocation>
</comment>
<dbReference type="PANTHER" id="PTHR34875:SF6">
    <property type="entry name" value="UPF0237 PROTEIN MJ1558"/>
    <property type="match status" value="1"/>
</dbReference>
<protein>
    <recommendedName>
        <fullName evidence="1">Glycine cleavage system transcriptional repressor</fullName>
    </recommendedName>
</protein>
<dbReference type="PROSITE" id="PS51671">
    <property type="entry name" value="ACT"/>
    <property type="match status" value="2"/>
</dbReference>
<accession>A0A135IAU2</accession>
<dbReference type="GO" id="GO:0005737">
    <property type="term" value="C:cytoplasm"/>
    <property type="evidence" value="ECO:0007669"/>
    <property type="project" value="UniProtKB-SubCell"/>
</dbReference>
<dbReference type="SUPFAM" id="SSF55021">
    <property type="entry name" value="ACT-like"/>
    <property type="match status" value="2"/>
</dbReference>
<dbReference type="AlphaFoldDB" id="A0A135IAU2"/>
<dbReference type="GO" id="GO:0006355">
    <property type="term" value="P:regulation of DNA-templated transcription"/>
    <property type="evidence" value="ECO:0007669"/>
    <property type="project" value="UniProtKB-UniRule"/>
</dbReference>
<keyword evidence="1" id="KW-0678">Repressor</keyword>
<dbReference type="PIRSF" id="PIRSF028103">
    <property type="entry name" value="GcvR"/>
    <property type="match status" value="1"/>
</dbReference>
<dbReference type="InterPro" id="IPR045865">
    <property type="entry name" value="ACT-like_dom_sf"/>
</dbReference>
<dbReference type="Proteomes" id="UP000070529">
    <property type="component" value="Unassembled WGS sequence"/>
</dbReference>
<keyword evidence="1" id="KW-0963">Cytoplasm</keyword>
<evidence type="ECO:0000259" key="2">
    <source>
        <dbReference type="PROSITE" id="PS51671"/>
    </source>
</evidence>
<organism evidence="3 4">
    <name type="scientific">Enterovibrio coralii</name>
    <dbReference type="NCBI Taxonomy" id="294935"/>
    <lineage>
        <taxon>Bacteria</taxon>
        <taxon>Pseudomonadati</taxon>
        <taxon>Pseudomonadota</taxon>
        <taxon>Gammaproteobacteria</taxon>
        <taxon>Vibrionales</taxon>
        <taxon>Vibrionaceae</taxon>
        <taxon>Enterovibrio</taxon>
    </lineage>
</organism>
<proteinExistence type="predicted"/>
<evidence type="ECO:0000313" key="4">
    <source>
        <dbReference type="Proteomes" id="UP000070529"/>
    </source>
</evidence>
<dbReference type="InterPro" id="IPR016867">
    <property type="entry name" value="GcvR"/>
</dbReference>
<dbReference type="EMBL" id="LNTY01000021">
    <property type="protein sequence ID" value="KXF82562.1"/>
    <property type="molecule type" value="Genomic_DNA"/>
</dbReference>
<dbReference type="InterPro" id="IPR002912">
    <property type="entry name" value="ACT_dom"/>
</dbReference>
<dbReference type="PANTHER" id="PTHR34875">
    <property type="entry name" value="UPF0237 PROTEIN MJ1558"/>
    <property type="match status" value="1"/>
</dbReference>
<dbReference type="InterPro" id="IPR050990">
    <property type="entry name" value="UPF0237/GcvR_regulator"/>
</dbReference>
<dbReference type="CDD" id="cd04869">
    <property type="entry name" value="ACT_GcvR_2"/>
    <property type="match status" value="1"/>
</dbReference>
<dbReference type="RefSeq" id="WP_067413159.1">
    <property type="nucleotide sequence ID" value="NZ_LNTY01000021.1"/>
</dbReference>
<evidence type="ECO:0000313" key="3">
    <source>
        <dbReference type="EMBL" id="KXF82562.1"/>
    </source>
</evidence>
<dbReference type="Gene3D" id="3.30.70.260">
    <property type="match status" value="2"/>
</dbReference>
<reference evidence="3 4" key="1">
    <citation type="submission" date="2015-11" db="EMBL/GenBank/DDBJ databases">
        <title>Genomic Taxonomy of the Vibrionaceae.</title>
        <authorList>
            <person name="Gomez-Gil B."/>
            <person name="Enciso-Ibarra J."/>
        </authorList>
    </citation>
    <scope>NUCLEOTIDE SEQUENCE [LARGE SCALE GENOMIC DNA]</scope>
    <source>
        <strain evidence="3 4">CAIM 912</strain>
    </source>
</reference>
<dbReference type="Pfam" id="PF13291">
    <property type="entry name" value="ACT_4"/>
    <property type="match status" value="1"/>
</dbReference>
<dbReference type="Pfam" id="PF13740">
    <property type="entry name" value="ACT_6"/>
    <property type="match status" value="1"/>
</dbReference>
<gene>
    <name evidence="3" type="ORF">ATN88_23745</name>
</gene>
<evidence type="ECO:0000256" key="1">
    <source>
        <dbReference type="PIRNR" id="PIRNR028103"/>
    </source>
</evidence>